<evidence type="ECO:0000259" key="8">
    <source>
        <dbReference type="PROSITE" id="PS51272"/>
    </source>
</evidence>
<gene>
    <name evidence="9" type="ORF">AAE021_12770</name>
</gene>
<dbReference type="InterPro" id="IPR015500">
    <property type="entry name" value="Peptidase_S8_subtilisin-rel"/>
</dbReference>
<feature type="region of interest" description="Disordered" evidence="7">
    <location>
        <begin position="1"/>
        <end position="32"/>
    </location>
</feature>
<dbReference type="Pfam" id="PF00082">
    <property type="entry name" value="Peptidase_S8"/>
    <property type="match status" value="1"/>
</dbReference>
<organism evidence="9 10">
    <name type="scientific">Arthrobacter citreus</name>
    <dbReference type="NCBI Taxonomy" id="1670"/>
    <lineage>
        <taxon>Bacteria</taxon>
        <taxon>Bacillati</taxon>
        <taxon>Actinomycetota</taxon>
        <taxon>Actinomycetes</taxon>
        <taxon>Micrococcales</taxon>
        <taxon>Micrococcaceae</taxon>
        <taxon>Arthrobacter</taxon>
    </lineage>
</organism>
<name>A0ABZ2ZTL0_9MICC</name>
<feature type="domain" description="SLH" evidence="8">
    <location>
        <begin position="523"/>
        <end position="588"/>
    </location>
</feature>
<evidence type="ECO:0000256" key="5">
    <source>
        <dbReference type="PROSITE-ProRule" id="PRU01240"/>
    </source>
</evidence>
<feature type="domain" description="SLH" evidence="8">
    <location>
        <begin position="457"/>
        <end position="522"/>
    </location>
</feature>
<evidence type="ECO:0000256" key="2">
    <source>
        <dbReference type="ARBA" id="ARBA00022670"/>
    </source>
</evidence>
<feature type="active site" description="Charge relay system" evidence="5">
    <location>
        <position position="399"/>
    </location>
</feature>
<reference evidence="9 10" key="1">
    <citation type="submission" date="2024-04" db="EMBL/GenBank/DDBJ databases">
        <title>Arthrobacter sp. from Plains bison fecal sample.</title>
        <authorList>
            <person name="Ruzzini A."/>
        </authorList>
    </citation>
    <scope>NUCLEOTIDE SEQUENCE [LARGE SCALE GENOMIC DNA]</scope>
    <source>
        <strain evidence="9 10">EINP1</strain>
    </source>
</reference>
<dbReference type="Gene3D" id="3.40.50.200">
    <property type="entry name" value="Peptidase S8/S53 domain"/>
    <property type="match status" value="1"/>
</dbReference>
<keyword evidence="2 5" id="KW-0645">Protease</keyword>
<dbReference type="InterPro" id="IPR023828">
    <property type="entry name" value="Peptidase_S8_Ser-AS"/>
</dbReference>
<dbReference type="InterPro" id="IPR034176">
    <property type="entry name" value="Peptidases_S8_13"/>
</dbReference>
<dbReference type="PRINTS" id="PR00723">
    <property type="entry name" value="SUBTILISIN"/>
</dbReference>
<evidence type="ECO:0000256" key="1">
    <source>
        <dbReference type="ARBA" id="ARBA00011073"/>
    </source>
</evidence>
<proteinExistence type="inferred from homology"/>
<dbReference type="InterPro" id="IPR001119">
    <property type="entry name" value="SLH_dom"/>
</dbReference>
<protein>
    <submittedName>
        <fullName evidence="9">S8 family serine peptidase</fullName>
    </submittedName>
</protein>
<dbReference type="Pfam" id="PF00395">
    <property type="entry name" value="SLH"/>
    <property type="match status" value="2"/>
</dbReference>
<keyword evidence="10" id="KW-1185">Reference proteome</keyword>
<dbReference type="SUPFAM" id="SSF52743">
    <property type="entry name" value="Subtilisin-like"/>
    <property type="match status" value="1"/>
</dbReference>
<keyword evidence="4 5" id="KW-0720">Serine protease</keyword>
<dbReference type="PROSITE" id="PS00138">
    <property type="entry name" value="SUBTILASE_SER"/>
    <property type="match status" value="1"/>
</dbReference>
<sequence length="647" mass="66400">MPALAVAEQAPAPVASPAQTPGAPAPEPNETASQATDRFIVQFTGSAGTSSADRIESYSKVTGALGTGVTELHETAAGGMVVEMDKDLTAEESAAAVAALAADPDVAFVEPDVLLYPAAAEPNDPFYATQWNLRAAGGGANVAAAWNLGAGERQVVAVVDTGITAHTDLNSKVLPGYDMISTAGMAGDGDGRDADPRDEGDGYVAGACGRTMGANSTWHGTHVSGIVAASTNNGVGISGVAPGAMILPVRTMGTCGGYMSDISDGIIWAAGGQVPGLPLNPTPARVINLSLGGVSTCSSSMQKAVDYAVGSGAVVVAAAGNDAISASSTQPANCTNVVVVGAGDREGARAPYSNFGSIVDIMAPGGTTSRDVTGGIMSTLNSGTSKPARESYDYYQGTSMAAPHVAGTAALLLAANPALTPAQVERMLVKTARPLPGNCSPHCGPGLLDAGAAMVAAAPPFSDVTPSVQFHDEMVWMAGKGISTGWTETNGTKTYRPLWAVNRDAMAAFMYRLDGSPDYTPPKKSPFADVATSNPFYKEIAWLNSRGISTGWKEANGTSTYRPTTPVNRDAMAAFMYRFAGSPSYTAPGKSAFRDVPASSQFYPEISWLASTGISTGWDNGTFRPLTPVARDAMAAFMKRFDDKFGQ</sequence>
<evidence type="ECO:0000313" key="9">
    <source>
        <dbReference type="EMBL" id="WZP15051.1"/>
    </source>
</evidence>
<dbReference type="InterPro" id="IPR050131">
    <property type="entry name" value="Peptidase_S8_subtilisin-like"/>
</dbReference>
<dbReference type="PROSITE" id="PS00137">
    <property type="entry name" value="SUBTILASE_HIS"/>
    <property type="match status" value="1"/>
</dbReference>
<accession>A0ABZ2ZTL0</accession>
<feature type="active site" description="Charge relay system" evidence="5">
    <location>
        <position position="219"/>
    </location>
</feature>
<dbReference type="PANTHER" id="PTHR43806:SF11">
    <property type="entry name" value="CEREVISIN-RELATED"/>
    <property type="match status" value="1"/>
</dbReference>
<dbReference type="InterPro" id="IPR022398">
    <property type="entry name" value="Peptidase_S8_His-AS"/>
</dbReference>
<dbReference type="InterPro" id="IPR023827">
    <property type="entry name" value="Peptidase_S8_Asp-AS"/>
</dbReference>
<evidence type="ECO:0000256" key="7">
    <source>
        <dbReference type="SAM" id="MobiDB-lite"/>
    </source>
</evidence>
<dbReference type="PROSITE" id="PS51272">
    <property type="entry name" value="SLH"/>
    <property type="match status" value="3"/>
</dbReference>
<dbReference type="PROSITE" id="PS00136">
    <property type="entry name" value="SUBTILASE_ASP"/>
    <property type="match status" value="1"/>
</dbReference>
<feature type="active site" description="Charge relay system" evidence="5">
    <location>
        <position position="160"/>
    </location>
</feature>
<evidence type="ECO:0000256" key="4">
    <source>
        <dbReference type="ARBA" id="ARBA00022825"/>
    </source>
</evidence>
<dbReference type="PROSITE" id="PS51892">
    <property type="entry name" value="SUBTILASE"/>
    <property type="match status" value="1"/>
</dbReference>
<comment type="similarity">
    <text evidence="1 5 6">Belongs to the peptidase S8 family.</text>
</comment>
<keyword evidence="3 5" id="KW-0378">Hydrolase</keyword>
<dbReference type="InterPro" id="IPR000209">
    <property type="entry name" value="Peptidase_S8/S53_dom"/>
</dbReference>
<dbReference type="RefSeq" id="WP_342022716.1">
    <property type="nucleotide sequence ID" value="NZ_CP151657.1"/>
</dbReference>
<evidence type="ECO:0000256" key="3">
    <source>
        <dbReference type="ARBA" id="ARBA00022801"/>
    </source>
</evidence>
<dbReference type="PANTHER" id="PTHR43806">
    <property type="entry name" value="PEPTIDASE S8"/>
    <property type="match status" value="1"/>
</dbReference>
<dbReference type="InterPro" id="IPR036852">
    <property type="entry name" value="Peptidase_S8/S53_dom_sf"/>
</dbReference>
<dbReference type="EMBL" id="CP151657">
    <property type="protein sequence ID" value="WZP15051.1"/>
    <property type="molecule type" value="Genomic_DNA"/>
</dbReference>
<evidence type="ECO:0000313" key="10">
    <source>
        <dbReference type="Proteomes" id="UP001448858"/>
    </source>
</evidence>
<evidence type="ECO:0000256" key="6">
    <source>
        <dbReference type="RuleBase" id="RU003355"/>
    </source>
</evidence>
<feature type="domain" description="SLH" evidence="8">
    <location>
        <begin position="589"/>
        <end position="647"/>
    </location>
</feature>
<dbReference type="CDD" id="cd07496">
    <property type="entry name" value="Peptidases_S8_13"/>
    <property type="match status" value="1"/>
</dbReference>
<dbReference type="Proteomes" id="UP001448858">
    <property type="component" value="Chromosome"/>
</dbReference>